<keyword evidence="18" id="KW-1185">Reference proteome</keyword>
<dbReference type="InterPro" id="IPR029058">
    <property type="entry name" value="AB_hydrolase_fold"/>
</dbReference>
<evidence type="ECO:0000256" key="7">
    <source>
        <dbReference type="ARBA" id="ARBA00022801"/>
    </source>
</evidence>
<comment type="subcellular location">
    <subcellularLocation>
        <location evidence="1">Vacuole membrane</location>
        <topology evidence="1">Single-pass type II membrane protein</topology>
    </subcellularLocation>
</comment>
<organism evidence="17 18">
    <name type="scientific">Marasmiellus scandens</name>
    <dbReference type="NCBI Taxonomy" id="2682957"/>
    <lineage>
        <taxon>Eukaryota</taxon>
        <taxon>Fungi</taxon>
        <taxon>Dikarya</taxon>
        <taxon>Basidiomycota</taxon>
        <taxon>Agaricomycotina</taxon>
        <taxon>Agaricomycetes</taxon>
        <taxon>Agaricomycetidae</taxon>
        <taxon>Agaricales</taxon>
        <taxon>Marasmiineae</taxon>
        <taxon>Omphalotaceae</taxon>
        <taxon>Marasmiellus</taxon>
    </lineage>
</organism>
<keyword evidence="5" id="KW-0645">Protease</keyword>
<dbReference type="PANTHER" id="PTHR11731:SF200">
    <property type="entry name" value="DIPEPTIDYL PEPTIDASE 10, ISOFORM B"/>
    <property type="match status" value="1"/>
</dbReference>
<feature type="domain" description="Peptidase S9 prolyl oligopeptidase catalytic" evidence="15">
    <location>
        <begin position="687"/>
        <end position="883"/>
    </location>
</feature>
<dbReference type="InterPro" id="IPR002471">
    <property type="entry name" value="Pept_S9_AS"/>
</dbReference>
<keyword evidence="12" id="KW-0325">Glycoprotein</keyword>
<comment type="caution">
    <text evidence="17">The sequence shown here is derived from an EMBL/GenBank/DDBJ whole genome shotgun (WGS) entry which is preliminary data.</text>
</comment>
<evidence type="ECO:0000256" key="8">
    <source>
        <dbReference type="ARBA" id="ARBA00022825"/>
    </source>
</evidence>
<evidence type="ECO:0000256" key="1">
    <source>
        <dbReference type="ARBA" id="ARBA00004576"/>
    </source>
</evidence>
<evidence type="ECO:0000259" key="15">
    <source>
        <dbReference type="Pfam" id="PF00326"/>
    </source>
</evidence>
<evidence type="ECO:0000256" key="9">
    <source>
        <dbReference type="ARBA" id="ARBA00022968"/>
    </source>
</evidence>
<proteinExistence type="inferred from homology"/>
<dbReference type="PROSITE" id="PS00708">
    <property type="entry name" value="PRO_ENDOPEP_SER"/>
    <property type="match status" value="1"/>
</dbReference>
<keyword evidence="4" id="KW-0926">Vacuole</keyword>
<dbReference type="InterPro" id="IPR001375">
    <property type="entry name" value="Peptidase_S9_cat"/>
</dbReference>
<feature type="transmembrane region" description="Helical" evidence="14">
    <location>
        <begin position="86"/>
        <end position="110"/>
    </location>
</feature>
<evidence type="ECO:0000256" key="6">
    <source>
        <dbReference type="ARBA" id="ARBA00022692"/>
    </source>
</evidence>
<dbReference type="Pfam" id="PF00930">
    <property type="entry name" value="DPPIV_N"/>
    <property type="match status" value="1"/>
</dbReference>
<evidence type="ECO:0000256" key="5">
    <source>
        <dbReference type="ARBA" id="ARBA00022670"/>
    </source>
</evidence>
<feature type="region of interest" description="Disordered" evidence="13">
    <location>
        <begin position="30"/>
        <end position="71"/>
    </location>
</feature>
<dbReference type="PANTHER" id="PTHR11731">
    <property type="entry name" value="PROTEASE FAMILY S9B,C DIPEPTIDYL-PEPTIDASE IV-RELATED"/>
    <property type="match status" value="1"/>
</dbReference>
<comment type="similarity">
    <text evidence="2">Belongs to the peptidase S9B family.</text>
</comment>
<dbReference type="GO" id="GO:0008239">
    <property type="term" value="F:dipeptidyl-peptidase activity"/>
    <property type="evidence" value="ECO:0007669"/>
    <property type="project" value="UniProtKB-EC"/>
</dbReference>
<dbReference type="Gene3D" id="2.140.10.30">
    <property type="entry name" value="Dipeptidylpeptidase IV, N-terminal domain"/>
    <property type="match status" value="1"/>
</dbReference>
<dbReference type="SUPFAM" id="SSF53474">
    <property type="entry name" value="alpha/beta-Hydrolases"/>
    <property type="match status" value="1"/>
</dbReference>
<evidence type="ECO:0000256" key="3">
    <source>
        <dbReference type="ARBA" id="ARBA00022438"/>
    </source>
</evidence>
<keyword evidence="11 14" id="KW-0472">Membrane</keyword>
<dbReference type="SUPFAM" id="SSF82171">
    <property type="entry name" value="DPP6 N-terminal domain-like"/>
    <property type="match status" value="1"/>
</dbReference>
<evidence type="ECO:0000256" key="2">
    <source>
        <dbReference type="ARBA" id="ARBA00006150"/>
    </source>
</evidence>
<evidence type="ECO:0000256" key="4">
    <source>
        <dbReference type="ARBA" id="ARBA00022554"/>
    </source>
</evidence>
<evidence type="ECO:0000256" key="14">
    <source>
        <dbReference type="SAM" id="Phobius"/>
    </source>
</evidence>
<evidence type="ECO:0000256" key="12">
    <source>
        <dbReference type="ARBA" id="ARBA00023180"/>
    </source>
</evidence>
<dbReference type="InterPro" id="IPR050278">
    <property type="entry name" value="Serine_Prot_S9B/DPPIV"/>
</dbReference>
<dbReference type="Gene3D" id="3.40.50.1820">
    <property type="entry name" value="alpha/beta hydrolase"/>
    <property type="match status" value="1"/>
</dbReference>
<reference evidence="17 18" key="1">
    <citation type="submission" date="2024-01" db="EMBL/GenBank/DDBJ databases">
        <title>A draft genome for the cacao thread blight pathogen Marasmiellus scandens.</title>
        <authorList>
            <person name="Baruah I.K."/>
            <person name="Leung J."/>
            <person name="Bukari Y."/>
            <person name="Amoako-Attah I."/>
            <person name="Meinhardt L.W."/>
            <person name="Bailey B.A."/>
            <person name="Cohen S.P."/>
        </authorList>
    </citation>
    <scope>NUCLEOTIDE SEQUENCE [LARGE SCALE GENOMIC DNA]</scope>
    <source>
        <strain evidence="17 18">GH-19</strain>
    </source>
</reference>
<accession>A0ABR1IV76</accession>
<evidence type="ECO:0000256" key="11">
    <source>
        <dbReference type="ARBA" id="ARBA00023136"/>
    </source>
</evidence>
<keyword evidence="7 17" id="KW-0378">Hydrolase</keyword>
<keyword evidence="9" id="KW-0735">Signal-anchor</keyword>
<dbReference type="Pfam" id="PF00326">
    <property type="entry name" value="Peptidase_S9"/>
    <property type="match status" value="1"/>
</dbReference>
<evidence type="ECO:0000256" key="13">
    <source>
        <dbReference type="SAM" id="MobiDB-lite"/>
    </source>
</evidence>
<evidence type="ECO:0000256" key="10">
    <source>
        <dbReference type="ARBA" id="ARBA00022989"/>
    </source>
</evidence>
<evidence type="ECO:0000313" key="17">
    <source>
        <dbReference type="EMBL" id="KAK7440383.1"/>
    </source>
</evidence>
<dbReference type="InterPro" id="IPR002469">
    <property type="entry name" value="Peptidase_S9B_N"/>
</dbReference>
<evidence type="ECO:0000259" key="16">
    <source>
        <dbReference type="Pfam" id="PF00930"/>
    </source>
</evidence>
<dbReference type="EMBL" id="JBANRG010000068">
    <property type="protein sequence ID" value="KAK7440383.1"/>
    <property type="molecule type" value="Genomic_DNA"/>
</dbReference>
<feature type="domain" description="Dipeptidylpeptidase IV N-terminal" evidence="16">
    <location>
        <begin position="193"/>
        <end position="598"/>
    </location>
</feature>
<keyword evidence="3" id="KW-0031">Aminopeptidase</keyword>
<keyword evidence="10 14" id="KW-1133">Transmembrane helix</keyword>
<protein>
    <submittedName>
        <fullName evidence="17">Dipeptidyl peptidase 4</fullName>
        <ecNumber evidence="17">3.4.14.5</ecNumber>
    </submittedName>
</protein>
<gene>
    <name evidence="17" type="primary">dpp4</name>
    <name evidence="17" type="ORF">VKT23_017019</name>
</gene>
<keyword evidence="8" id="KW-0720">Serine protease</keyword>
<sequence length="891" mass="99613">MRIPSYERIEQEDFSDTATIAVSIKSNKSISKPKTYYGDGPFDAPSSDSEEEDALLENDGSGTPGLERGFPETITPVQRRNSSLRFLVTTLAILVSLSGIIGIIAAHTYVGTTYHLPGVKKISMDHIFNGTFAAERHSISWVPEAGDGVFSISEGGFIKLVDLKTNTTTKLINTMDVRDEHGKPLAWSDWQLSPDMKYILIKADRKKQWRWSSFGNYYVHDITDKTTHPIIPPSDPPTTAYATWSPTGQSIAYVTGNDLYILTSPLASTAPIRVTSSGNASLFHGVPDWVYEEEVFGGDFALWWSPDSQKVAFLRFDETDVDEFSFPVYNPTEDNNAVIPYTTEVTMKYPKPGYNNPLVSVHVFDLGRFLTDDSVINAGFPAENVTMTLDWDGRHPVENSIISEVTWVDDEQLLVKEVNRNADNGSVVFFDFKGTSDSRSKGRVVRKLGRDGEQGDEGWIDSEQNIYPLPSSLTPAGSTAYLDVVPNADGYNHIALFSPADSSTPRFLTSGDWEVSSGIKGVNVETAHVYFEAAYPTSVERRLYSVPIPTIATISSHVPVEPILLTKTKEDELGYFSTDFSPEAGFYLLTYQGPNTPWQRIVMVNNTDFDYVLTTNDALNNATSEYEAATVIHSTIEVDGYELNVKEVRPPRMDDSGRIKYAVLFRVYGGPFSQTVDTRFIRDFHDYLACGMQYIVVTVDGRGTGYKGRKLRNVVKGNLGYWETKDQIEAARIWASKPYVDPKRIGIWGWSYGGFMSSKVVEADAGIHSLAVAVAPVTSWRLYDSIYTERYMNLPSLNYGGYLNASISNVTGFHNADYLLMHGSADDNVHFANSAHLLDMLTKEKVRGFRFRMFTDSDHAIYKRGANREVYEYMKAFLEEKWGAGGRKRGW</sequence>
<evidence type="ECO:0000313" key="18">
    <source>
        <dbReference type="Proteomes" id="UP001498398"/>
    </source>
</evidence>
<dbReference type="Proteomes" id="UP001498398">
    <property type="component" value="Unassembled WGS sequence"/>
</dbReference>
<keyword evidence="6 14" id="KW-0812">Transmembrane</keyword>
<dbReference type="EC" id="3.4.14.5" evidence="17"/>
<name>A0ABR1IV76_9AGAR</name>